<keyword evidence="3" id="KW-1185">Reference proteome</keyword>
<protein>
    <recommendedName>
        <fullName evidence="4">Peptidase</fullName>
    </recommendedName>
</protein>
<dbReference type="PATRIC" id="fig|1354303.4.peg.810"/>
<feature type="compositionally biased region" description="Polar residues" evidence="1">
    <location>
        <begin position="169"/>
        <end position="183"/>
    </location>
</feature>
<accession>U4T5H1</accession>
<dbReference type="Proteomes" id="UP000016761">
    <property type="component" value="Unassembled WGS sequence"/>
</dbReference>
<dbReference type="AlphaFoldDB" id="U4T5H1"/>
<feature type="compositionally biased region" description="Pro residues" evidence="1">
    <location>
        <begin position="194"/>
        <end position="208"/>
    </location>
</feature>
<dbReference type="RefSeq" id="WP_021813476.1">
    <property type="nucleotide sequence ID" value="NZ_AUSW01000015.1"/>
</dbReference>
<dbReference type="InterPro" id="IPR012106">
    <property type="entry name" value="Phage_Mu_Gp1"/>
</dbReference>
<dbReference type="Pfam" id="PF10123">
    <property type="entry name" value="Mu-like_Pro"/>
    <property type="match status" value="1"/>
</dbReference>
<proteinExistence type="predicted"/>
<feature type="region of interest" description="Disordered" evidence="1">
    <location>
        <begin position="169"/>
        <end position="215"/>
    </location>
</feature>
<dbReference type="EMBL" id="AUSW01000015">
    <property type="protein sequence ID" value="ERL56145.1"/>
    <property type="molecule type" value="Genomic_DNA"/>
</dbReference>
<dbReference type="STRING" id="1354303.M917_0823"/>
<gene>
    <name evidence="2" type="ORF">M917_0823</name>
</gene>
<dbReference type="OrthoDB" id="9816412at2"/>
<evidence type="ECO:0000313" key="3">
    <source>
        <dbReference type="Proteomes" id="UP000016761"/>
    </source>
</evidence>
<organism evidence="2 3">
    <name type="scientific">Psychrobacter aquaticus CMS 56</name>
    <dbReference type="NCBI Taxonomy" id="1354303"/>
    <lineage>
        <taxon>Bacteria</taxon>
        <taxon>Pseudomonadati</taxon>
        <taxon>Pseudomonadota</taxon>
        <taxon>Gammaproteobacteria</taxon>
        <taxon>Moraxellales</taxon>
        <taxon>Moraxellaceae</taxon>
        <taxon>Psychrobacter</taxon>
    </lineage>
</organism>
<name>U4T5H1_9GAMM</name>
<evidence type="ECO:0000256" key="1">
    <source>
        <dbReference type="SAM" id="MobiDB-lite"/>
    </source>
</evidence>
<feature type="region of interest" description="Disordered" evidence="1">
    <location>
        <begin position="234"/>
        <end position="261"/>
    </location>
</feature>
<dbReference type="eggNOG" id="COG4388">
    <property type="taxonomic scope" value="Bacteria"/>
</dbReference>
<comment type="caution">
    <text evidence="2">The sequence shown here is derived from an EMBL/GenBank/DDBJ whole genome shotgun (WGS) entry which is preliminary data.</text>
</comment>
<evidence type="ECO:0008006" key="4">
    <source>
        <dbReference type="Google" id="ProtNLM"/>
    </source>
</evidence>
<reference evidence="2 3" key="1">
    <citation type="journal article" date="2013" name="Genome Announc.">
        <title>Draft Genome Sequence of Psychrobacter aquaticus Strain CMS 56T, Isolated from a Cyanobacterial Mat Sample Collected from Water Bodies in the McMurdo Dry Valley Region of Antarctica.</title>
        <authorList>
            <person name="Reddy G.S."/>
            <person name="Ara S."/>
            <person name="Singh A."/>
            <person name="Kumar Pinnaka A."/>
            <person name="Shivaji S."/>
        </authorList>
    </citation>
    <scope>NUCLEOTIDE SEQUENCE [LARGE SCALE GENOMIC DNA]</scope>
    <source>
        <strain evidence="2 3">CMS 56</strain>
    </source>
</reference>
<sequence length="370" mass="38907">MKRIHIFKTGTHTDSHGQTLTFGESDLAAAIAAYDPSLHQAPIVVGHPTTEAPAYGWVQSLTSDNGNLFATPEQVNAEFSEQVAAGSYKKVSASFYPPNSPTNPVKGSYYLRHVGFLGAEPPAIKGLQPIEFNEDADVVTLTVDFAEAKKSAFESFVSAMQTLFFGESNTTETTTHDQNLNTDTQKDDPMSDPTIPPVPPVPATPPAVPAAATANTTDKDAQIAALQAQLDAKTQAESSAKTQASEKENADFAESLVSDGKVSPASKTMVTAILDALDRDSGNSPVDFGEGDAKQPLKQAVKETLTKADASTFAHLFSEAASVPAHGKVGFDAPSGTAVDSDRLALHQQAVTYAEAHKVDYSTAIIAIGG</sequence>
<evidence type="ECO:0000313" key="2">
    <source>
        <dbReference type="EMBL" id="ERL56145.1"/>
    </source>
</evidence>